<protein>
    <submittedName>
        <fullName evidence="1">Uncharacterized protein</fullName>
    </submittedName>
</protein>
<reference evidence="1 2" key="1">
    <citation type="journal article" date="2018" name="Sci. Rep.">
        <title>Characterisation of pathogen-specific regions and novel effector candidates in Fusarium oxysporum f. sp. cepae.</title>
        <authorList>
            <person name="Armitage A.D."/>
            <person name="Taylor A."/>
            <person name="Sobczyk M.K."/>
            <person name="Baxter L."/>
            <person name="Greenfield B.P."/>
            <person name="Bates H.J."/>
            <person name="Wilson F."/>
            <person name="Jackson A.C."/>
            <person name="Ott S."/>
            <person name="Harrison R.J."/>
            <person name="Clarkson J.P."/>
        </authorList>
    </citation>
    <scope>NUCLEOTIDE SEQUENCE [LARGE SCALE GENOMIC DNA]</scope>
    <source>
        <strain evidence="1 2">Fo_A13</strain>
    </source>
</reference>
<proteinExistence type="predicted"/>
<evidence type="ECO:0000313" key="2">
    <source>
        <dbReference type="Proteomes" id="UP000285084"/>
    </source>
</evidence>
<organism evidence="1 2">
    <name type="scientific">Fusarium oxysporum</name>
    <name type="common">Fusarium vascular wilt</name>
    <dbReference type="NCBI Taxonomy" id="5507"/>
    <lineage>
        <taxon>Eukaryota</taxon>
        <taxon>Fungi</taxon>
        <taxon>Dikarya</taxon>
        <taxon>Ascomycota</taxon>
        <taxon>Pezizomycotina</taxon>
        <taxon>Sordariomycetes</taxon>
        <taxon>Hypocreomycetidae</taxon>
        <taxon>Hypocreales</taxon>
        <taxon>Nectriaceae</taxon>
        <taxon>Fusarium</taxon>
        <taxon>Fusarium oxysporum species complex</taxon>
    </lineage>
</organism>
<sequence>MHGLRVSFNLSRVGPHRQPHLQPSSWFIAQSVTIAEIFSRSRYVIIVFT</sequence>
<evidence type="ECO:0000313" key="1">
    <source>
        <dbReference type="EMBL" id="RKK67193.1"/>
    </source>
</evidence>
<dbReference type="AlphaFoldDB" id="A0A420MGQ3"/>
<comment type="caution">
    <text evidence="1">The sequence shown here is derived from an EMBL/GenBank/DDBJ whole genome shotgun (WGS) entry which is preliminary data.</text>
</comment>
<accession>A0A420MGQ3</accession>
<gene>
    <name evidence="1" type="ORF">BFJ69_g14697</name>
</gene>
<dbReference type="EMBL" id="MRCX01000240">
    <property type="protein sequence ID" value="RKK67193.1"/>
    <property type="molecule type" value="Genomic_DNA"/>
</dbReference>
<name>A0A420MGQ3_FUSOX</name>
<dbReference type="Proteomes" id="UP000285084">
    <property type="component" value="Unassembled WGS sequence"/>
</dbReference>